<keyword evidence="5" id="KW-1185">Reference proteome</keyword>
<organism evidence="4 5">
    <name type="scientific">Aromia moschata</name>
    <dbReference type="NCBI Taxonomy" id="1265417"/>
    <lineage>
        <taxon>Eukaryota</taxon>
        <taxon>Metazoa</taxon>
        <taxon>Ecdysozoa</taxon>
        <taxon>Arthropoda</taxon>
        <taxon>Hexapoda</taxon>
        <taxon>Insecta</taxon>
        <taxon>Pterygota</taxon>
        <taxon>Neoptera</taxon>
        <taxon>Endopterygota</taxon>
        <taxon>Coleoptera</taxon>
        <taxon>Polyphaga</taxon>
        <taxon>Cucujiformia</taxon>
        <taxon>Chrysomeloidea</taxon>
        <taxon>Cerambycidae</taxon>
        <taxon>Cerambycinae</taxon>
        <taxon>Callichromatini</taxon>
        <taxon>Aromia</taxon>
    </lineage>
</organism>
<dbReference type="InterPro" id="IPR007889">
    <property type="entry name" value="HTH_Psq"/>
</dbReference>
<dbReference type="PANTHER" id="PTHR19303">
    <property type="entry name" value="TRANSPOSON"/>
    <property type="match status" value="1"/>
</dbReference>
<protein>
    <recommendedName>
        <fullName evidence="3">HTH psq-type domain-containing protein</fullName>
    </recommendedName>
</protein>
<dbReference type="Pfam" id="PF04218">
    <property type="entry name" value="CENP-B_N"/>
    <property type="match status" value="1"/>
</dbReference>
<gene>
    <name evidence="4" type="ORF">NQ318_004125</name>
</gene>
<evidence type="ECO:0000256" key="2">
    <source>
        <dbReference type="PROSITE-ProRule" id="PRU00320"/>
    </source>
</evidence>
<evidence type="ECO:0000313" key="4">
    <source>
        <dbReference type="EMBL" id="KAJ8952580.1"/>
    </source>
</evidence>
<feature type="DNA-binding region" description="H-T-H motif" evidence="2">
    <location>
        <begin position="25"/>
        <end position="45"/>
    </location>
</feature>
<comment type="caution">
    <text evidence="4">The sequence shown here is derived from an EMBL/GenBank/DDBJ whole genome shotgun (WGS) entry which is preliminary data.</text>
</comment>
<proteinExistence type="predicted"/>
<reference evidence="4" key="1">
    <citation type="journal article" date="2023" name="Insect Mol. Biol.">
        <title>Genome sequencing provides insights into the evolution of gene families encoding plant cell wall-degrading enzymes in longhorned beetles.</title>
        <authorList>
            <person name="Shin N.R."/>
            <person name="Okamura Y."/>
            <person name="Kirsch R."/>
            <person name="Pauchet Y."/>
        </authorList>
    </citation>
    <scope>NUCLEOTIDE SEQUENCE</scope>
    <source>
        <strain evidence="4">AMC_N1</strain>
    </source>
</reference>
<dbReference type="AlphaFoldDB" id="A0AAV8YLN4"/>
<evidence type="ECO:0000259" key="3">
    <source>
        <dbReference type="PROSITE" id="PS50960"/>
    </source>
</evidence>
<dbReference type="SUPFAM" id="SSF46689">
    <property type="entry name" value="Homeodomain-like"/>
    <property type="match status" value="1"/>
</dbReference>
<sequence length="121" mass="13956">MTIRKAFTIAEKAAIVWRLEAGESNVSIAKEFGVAHSTISTIWKHRDKIQSVFENSSISVKNIRSCNQSRGDRVLFEWFKIQISRNIPISGPIMHVKDNFVRQLKLQDFKCWMDSTISKKT</sequence>
<dbReference type="PROSITE" id="PS50960">
    <property type="entry name" value="HTH_PSQ"/>
    <property type="match status" value="1"/>
</dbReference>
<dbReference type="Gene3D" id="1.10.10.60">
    <property type="entry name" value="Homeodomain-like"/>
    <property type="match status" value="1"/>
</dbReference>
<keyword evidence="2" id="KW-0238">DNA-binding</keyword>
<dbReference type="Proteomes" id="UP001162162">
    <property type="component" value="Unassembled WGS sequence"/>
</dbReference>
<feature type="domain" description="HTH psq-type" evidence="3">
    <location>
        <begin position="1"/>
        <end position="49"/>
    </location>
</feature>
<comment type="subcellular location">
    <subcellularLocation>
        <location evidence="1 2">Nucleus</location>
    </subcellularLocation>
</comment>
<dbReference type="EMBL" id="JAPWTK010000066">
    <property type="protein sequence ID" value="KAJ8952580.1"/>
    <property type="molecule type" value="Genomic_DNA"/>
</dbReference>
<dbReference type="GO" id="GO:0005634">
    <property type="term" value="C:nucleus"/>
    <property type="evidence" value="ECO:0007669"/>
    <property type="project" value="UniProtKB-SubCell"/>
</dbReference>
<dbReference type="GO" id="GO:0003677">
    <property type="term" value="F:DNA binding"/>
    <property type="evidence" value="ECO:0007669"/>
    <property type="project" value="UniProtKB-UniRule"/>
</dbReference>
<dbReference type="InterPro" id="IPR009057">
    <property type="entry name" value="Homeodomain-like_sf"/>
</dbReference>
<dbReference type="PANTHER" id="PTHR19303:SF73">
    <property type="entry name" value="PROTEIN PDC2"/>
    <property type="match status" value="1"/>
</dbReference>
<evidence type="ECO:0000313" key="5">
    <source>
        <dbReference type="Proteomes" id="UP001162162"/>
    </source>
</evidence>
<accession>A0AAV8YLN4</accession>
<dbReference type="InterPro" id="IPR050863">
    <property type="entry name" value="CenT-Element_Derived"/>
</dbReference>
<keyword evidence="2" id="KW-0539">Nucleus</keyword>
<evidence type="ECO:0000256" key="1">
    <source>
        <dbReference type="ARBA" id="ARBA00004123"/>
    </source>
</evidence>
<name>A0AAV8YLN4_9CUCU</name>